<keyword evidence="2" id="KW-1185">Reference proteome</keyword>
<evidence type="ECO:0000313" key="2">
    <source>
        <dbReference type="Proteomes" id="UP001234989"/>
    </source>
</evidence>
<gene>
    <name evidence="1" type="ORF">MTR67_030663</name>
</gene>
<organism evidence="1 2">
    <name type="scientific">Solanum verrucosum</name>
    <dbReference type="NCBI Taxonomy" id="315347"/>
    <lineage>
        <taxon>Eukaryota</taxon>
        <taxon>Viridiplantae</taxon>
        <taxon>Streptophyta</taxon>
        <taxon>Embryophyta</taxon>
        <taxon>Tracheophyta</taxon>
        <taxon>Spermatophyta</taxon>
        <taxon>Magnoliopsida</taxon>
        <taxon>eudicotyledons</taxon>
        <taxon>Gunneridae</taxon>
        <taxon>Pentapetalae</taxon>
        <taxon>asterids</taxon>
        <taxon>lamiids</taxon>
        <taxon>Solanales</taxon>
        <taxon>Solanaceae</taxon>
        <taxon>Solanoideae</taxon>
        <taxon>Solaneae</taxon>
        <taxon>Solanum</taxon>
    </lineage>
</organism>
<reference evidence="1" key="1">
    <citation type="submission" date="2023-08" db="EMBL/GenBank/DDBJ databases">
        <title>A de novo genome assembly of Solanum verrucosum Schlechtendal, a Mexican diploid species geographically isolated from the other diploid A-genome species in potato relatives.</title>
        <authorList>
            <person name="Hosaka K."/>
        </authorList>
    </citation>
    <scope>NUCLEOTIDE SEQUENCE</scope>
    <source>
        <tissue evidence="1">Young leaves</tissue>
    </source>
</reference>
<dbReference type="Proteomes" id="UP001234989">
    <property type="component" value="Chromosome 7"/>
</dbReference>
<accession>A0AAF0RAV3</accession>
<proteinExistence type="predicted"/>
<protein>
    <submittedName>
        <fullName evidence="1">Uncharacterized protein</fullName>
    </submittedName>
</protein>
<dbReference type="AlphaFoldDB" id="A0AAF0RAV3"/>
<dbReference type="EMBL" id="CP133618">
    <property type="protein sequence ID" value="WMV37278.1"/>
    <property type="molecule type" value="Genomic_DNA"/>
</dbReference>
<sequence>MWIAFNAKVTFRVGSGLKASFWNEICYGRKEEDNKEMEHEGPLFIMKVVNPSQCDTGAGAGAGAGRIRSIRFGHFDQSREKIWGKSDQFRRSLQRG</sequence>
<name>A0AAF0RAV3_SOLVR</name>
<evidence type="ECO:0000313" key="1">
    <source>
        <dbReference type="EMBL" id="WMV37278.1"/>
    </source>
</evidence>